<evidence type="ECO:0000256" key="4">
    <source>
        <dbReference type="ARBA" id="ARBA00022989"/>
    </source>
</evidence>
<proteinExistence type="inferred from homology"/>
<dbReference type="AlphaFoldDB" id="A0A5B7CJE8"/>
<feature type="transmembrane region" description="Helical" evidence="7">
    <location>
        <begin position="396"/>
        <end position="414"/>
    </location>
</feature>
<feature type="transmembrane region" description="Helical" evidence="7">
    <location>
        <begin position="480"/>
        <end position="507"/>
    </location>
</feature>
<name>A0A5B7CJE8_PORTR</name>
<sequence length="634" mass="67060">MEGDSIPERLLDNGDTADTASTNDTSQAQVNLAFELTGSSHGSGDEAEKEGEPDVGRGDDVEGWTTLPPTNRGVEYSEAATLPLGCPSVGEKINEWDGRTDKFTEKKESKGCDACCRCLLRSKHKLPEEPTMAQRIHYSLTCPPHGKVGDILLRLVIGTAVWGCLICITGRLALPGGNLFSLAVLYIAAVLSGRASAAVGMPPLLGSLVAGILFESVPGINAVGHNVDVFWSSVIRNLVLVIILLRAGLGLDPAALRKLSCVVLRLAFLPCVVEAVVAALMTKLLLGLPWLWSFMLGFIVAAVSPAVVVPGLLKLAEEGYGVEAGIPTLVIAAASLDDVLAITGFSVMMGLAFAEGSLVWTLAKGPLEVVAGLVYGVVFGSLCWVLPHQESKDRPAFKFVILFCLGCLGMFGSHKVGLESSGPIAVLSLAFVTGLGWRQSANKDEEVTRYYRALWEVFQPALFVLIGAEIDVGKIDAGTIGWGLLALLVCLSLRVATSFLVVMGAGFSLLERLFIAIAWLPKATVQPCIPCVSVMVVVILQAAIGSHALDFVRQHGNDPDDIFRGQQVGDLLGESCHNDTQHSGGPCLATLQHNTVVVTIAVMVILVTAPIGAAAIKLTGPKFLARHQPHDSQA</sequence>
<feature type="transmembrane region" description="Helical" evidence="7">
    <location>
        <begin position="528"/>
        <end position="549"/>
    </location>
</feature>
<feature type="compositionally biased region" description="Low complexity" evidence="6">
    <location>
        <begin position="13"/>
        <end position="26"/>
    </location>
</feature>
<feature type="transmembrane region" description="Helical" evidence="7">
    <location>
        <begin position="151"/>
        <end position="173"/>
    </location>
</feature>
<evidence type="ECO:0000256" key="3">
    <source>
        <dbReference type="ARBA" id="ARBA00022692"/>
    </source>
</evidence>
<evidence type="ECO:0000256" key="5">
    <source>
        <dbReference type="ARBA" id="ARBA00023136"/>
    </source>
</evidence>
<accession>A0A5B7CJE8</accession>
<comment type="subcellular location">
    <subcellularLocation>
        <location evidence="1">Membrane</location>
        <topology evidence="1">Multi-pass membrane protein</topology>
    </subcellularLocation>
</comment>
<keyword evidence="3 7" id="KW-0812">Transmembrane</keyword>
<feature type="region of interest" description="Disordered" evidence="6">
    <location>
        <begin position="1"/>
        <end position="72"/>
    </location>
</feature>
<evidence type="ECO:0000256" key="6">
    <source>
        <dbReference type="SAM" id="MobiDB-lite"/>
    </source>
</evidence>
<keyword evidence="4 7" id="KW-1133">Transmembrane helix</keyword>
<dbReference type="InterPro" id="IPR038770">
    <property type="entry name" value="Na+/solute_symporter_sf"/>
</dbReference>
<evidence type="ECO:0000259" key="8">
    <source>
        <dbReference type="Pfam" id="PF00999"/>
    </source>
</evidence>
<reference evidence="9 10" key="1">
    <citation type="submission" date="2019-05" db="EMBL/GenBank/DDBJ databases">
        <title>Another draft genome of Portunus trituberculatus and its Hox gene families provides insights of decapod evolution.</title>
        <authorList>
            <person name="Jeong J.-H."/>
            <person name="Song I."/>
            <person name="Kim S."/>
            <person name="Choi T."/>
            <person name="Kim D."/>
            <person name="Ryu S."/>
            <person name="Kim W."/>
        </authorList>
    </citation>
    <scope>NUCLEOTIDE SEQUENCE [LARGE SCALE GENOMIC DNA]</scope>
    <source>
        <tissue evidence="9">Muscle</tissue>
    </source>
</reference>
<feature type="transmembrane region" description="Helical" evidence="7">
    <location>
        <begin position="261"/>
        <end position="284"/>
    </location>
</feature>
<dbReference type="Proteomes" id="UP000324222">
    <property type="component" value="Unassembled WGS sequence"/>
</dbReference>
<dbReference type="Pfam" id="PF00999">
    <property type="entry name" value="Na_H_Exchanger"/>
    <property type="match status" value="1"/>
</dbReference>
<keyword evidence="10" id="KW-1185">Reference proteome</keyword>
<evidence type="ECO:0000256" key="1">
    <source>
        <dbReference type="ARBA" id="ARBA00004141"/>
    </source>
</evidence>
<dbReference type="GO" id="GO:1902600">
    <property type="term" value="P:proton transmembrane transport"/>
    <property type="evidence" value="ECO:0007669"/>
    <property type="project" value="InterPro"/>
</dbReference>
<evidence type="ECO:0000256" key="7">
    <source>
        <dbReference type="SAM" id="Phobius"/>
    </source>
</evidence>
<feature type="compositionally biased region" description="Basic and acidic residues" evidence="6">
    <location>
        <begin position="43"/>
        <end position="60"/>
    </location>
</feature>
<feature type="domain" description="Cation/H+ exchanger transmembrane" evidence="8">
    <location>
        <begin position="190"/>
        <end position="525"/>
    </location>
</feature>
<comment type="caution">
    <text evidence="9">The sequence shown here is derived from an EMBL/GenBank/DDBJ whole genome shotgun (WGS) entry which is preliminary data.</text>
</comment>
<feature type="transmembrane region" description="Helical" evidence="7">
    <location>
        <begin position="229"/>
        <end position="249"/>
    </location>
</feature>
<feature type="transmembrane region" description="Helical" evidence="7">
    <location>
        <begin position="420"/>
        <end position="438"/>
    </location>
</feature>
<gene>
    <name evidence="9" type="primary">SLC9B2</name>
    <name evidence="9" type="ORF">E2C01_002236</name>
</gene>
<dbReference type="GO" id="GO:0016020">
    <property type="term" value="C:membrane"/>
    <property type="evidence" value="ECO:0007669"/>
    <property type="project" value="UniProtKB-SubCell"/>
</dbReference>
<protein>
    <submittedName>
        <fullName evidence="9">Mitochondrial sodium/hydrogen exchanger 9B2</fullName>
    </submittedName>
</protein>
<feature type="transmembrane region" description="Helical" evidence="7">
    <location>
        <begin position="325"/>
        <end position="349"/>
    </location>
</feature>
<organism evidence="9 10">
    <name type="scientific">Portunus trituberculatus</name>
    <name type="common">Swimming crab</name>
    <name type="synonym">Neptunus trituberculatus</name>
    <dbReference type="NCBI Taxonomy" id="210409"/>
    <lineage>
        <taxon>Eukaryota</taxon>
        <taxon>Metazoa</taxon>
        <taxon>Ecdysozoa</taxon>
        <taxon>Arthropoda</taxon>
        <taxon>Crustacea</taxon>
        <taxon>Multicrustacea</taxon>
        <taxon>Malacostraca</taxon>
        <taxon>Eumalacostraca</taxon>
        <taxon>Eucarida</taxon>
        <taxon>Decapoda</taxon>
        <taxon>Pleocyemata</taxon>
        <taxon>Brachyura</taxon>
        <taxon>Eubrachyura</taxon>
        <taxon>Portunoidea</taxon>
        <taxon>Portunidae</taxon>
        <taxon>Portuninae</taxon>
        <taxon>Portunus</taxon>
    </lineage>
</organism>
<feature type="transmembrane region" description="Helical" evidence="7">
    <location>
        <begin position="179"/>
        <end position="197"/>
    </location>
</feature>
<feature type="transmembrane region" description="Helical" evidence="7">
    <location>
        <begin position="596"/>
        <end position="616"/>
    </location>
</feature>
<evidence type="ECO:0000256" key="2">
    <source>
        <dbReference type="ARBA" id="ARBA00007367"/>
    </source>
</evidence>
<feature type="transmembrane region" description="Helical" evidence="7">
    <location>
        <begin position="369"/>
        <end position="387"/>
    </location>
</feature>
<feature type="transmembrane region" description="Helical" evidence="7">
    <location>
        <begin position="290"/>
        <end position="313"/>
    </location>
</feature>
<evidence type="ECO:0000313" key="9">
    <source>
        <dbReference type="EMBL" id="MPC09619.1"/>
    </source>
</evidence>
<dbReference type="GO" id="GO:0015297">
    <property type="term" value="F:antiporter activity"/>
    <property type="evidence" value="ECO:0007669"/>
    <property type="project" value="InterPro"/>
</dbReference>
<dbReference type="Gene3D" id="1.20.1530.20">
    <property type="match status" value="1"/>
</dbReference>
<keyword evidence="5 7" id="KW-0472">Membrane</keyword>
<dbReference type="InterPro" id="IPR051843">
    <property type="entry name" value="CPA1_transporter"/>
</dbReference>
<feature type="transmembrane region" description="Helical" evidence="7">
    <location>
        <begin position="450"/>
        <end position="468"/>
    </location>
</feature>
<evidence type="ECO:0000313" key="10">
    <source>
        <dbReference type="Proteomes" id="UP000324222"/>
    </source>
</evidence>
<comment type="similarity">
    <text evidence="2">Belongs to the monovalent cation:proton antiporter 1 (CPA1) transporter (TC 2.A.36) family.</text>
</comment>
<dbReference type="InterPro" id="IPR006153">
    <property type="entry name" value="Cation/H_exchanger_TM"/>
</dbReference>
<dbReference type="PANTHER" id="PTHR31102">
    <property type="match status" value="1"/>
</dbReference>
<dbReference type="EMBL" id="VSRR010000077">
    <property type="protein sequence ID" value="MPC09619.1"/>
    <property type="molecule type" value="Genomic_DNA"/>
</dbReference>
<dbReference type="PANTHER" id="PTHR31102:SF1">
    <property type="entry name" value="CATION_H+ EXCHANGER DOMAIN-CONTAINING PROTEIN"/>
    <property type="match status" value="1"/>
</dbReference>
<feature type="compositionally biased region" description="Basic and acidic residues" evidence="6">
    <location>
        <begin position="1"/>
        <end position="12"/>
    </location>
</feature>
<dbReference type="OrthoDB" id="423807at2759"/>